<feature type="transmembrane region" description="Helical" evidence="6">
    <location>
        <begin position="138"/>
        <end position="157"/>
    </location>
</feature>
<accession>B8CLV6</accession>
<proteinExistence type="inferred from homology"/>
<evidence type="ECO:0000256" key="6">
    <source>
        <dbReference type="SAM" id="Phobius"/>
    </source>
</evidence>
<dbReference type="AlphaFoldDB" id="B8CLV6"/>
<keyword evidence="10" id="KW-1185">Reference proteome</keyword>
<evidence type="ECO:0000256" key="1">
    <source>
        <dbReference type="ARBA" id="ARBA00004141"/>
    </source>
</evidence>
<evidence type="ECO:0000259" key="7">
    <source>
        <dbReference type="Pfam" id="PF06738"/>
    </source>
</evidence>
<dbReference type="EMBL" id="CP000472">
    <property type="protein sequence ID" value="ACJ28880.1"/>
    <property type="molecule type" value="Genomic_DNA"/>
</dbReference>
<evidence type="ECO:0008006" key="11">
    <source>
        <dbReference type="Google" id="ProtNLM"/>
    </source>
</evidence>
<protein>
    <recommendedName>
        <fullName evidence="11">Threonine/serine exporter family protein</fullName>
    </recommendedName>
</protein>
<feature type="transmembrane region" description="Helical" evidence="6">
    <location>
        <begin position="250"/>
        <end position="269"/>
    </location>
</feature>
<evidence type="ECO:0000313" key="9">
    <source>
        <dbReference type="EMBL" id="ACJ28880.1"/>
    </source>
</evidence>
<evidence type="ECO:0000256" key="5">
    <source>
        <dbReference type="ARBA" id="ARBA00034125"/>
    </source>
</evidence>
<feature type="transmembrane region" description="Helical" evidence="6">
    <location>
        <begin position="51"/>
        <end position="68"/>
    </location>
</feature>
<evidence type="ECO:0000259" key="8">
    <source>
        <dbReference type="Pfam" id="PF12821"/>
    </source>
</evidence>
<reference evidence="9 10" key="1">
    <citation type="journal article" date="2008" name="PLoS ONE">
        <title>Environmental adaptation: genomic analysis of the piezotolerant and psychrotolerant deep-sea iron reducing bacterium Shewanella piezotolerans WP3.</title>
        <authorList>
            <person name="Wang F."/>
            <person name="Wang J."/>
            <person name="Jian H."/>
            <person name="Zhang B."/>
            <person name="Li S."/>
            <person name="Wang F."/>
            <person name="Zeng X."/>
            <person name="Gao L."/>
            <person name="Bartlett D.H."/>
            <person name="Yu J."/>
            <person name="Hu S."/>
            <person name="Xiao X."/>
        </authorList>
    </citation>
    <scope>NUCLEOTIDE SEQUENCE [LARGE SCALE GENOMIC DNA]</scope>
    <source>
        <strain evidence="10">WP3 / JCM 13877</strain>
    </source>
</reference>
<keyword evidence="2 6" id="KW-0812">Transmembrane</keyword>
<feature type="transmembrane region" description="Helical" evidence="6">
    <location>
        <begin position="177"/>
        <end position="196"/>
    </location>
</feature>
<evidence type="ECO:0000256" key="4">
    <source>
        <dbReference type="ARBA" id="ARBA00023136"/>
    </source>
</evidence>
<dbReference type="eggNOG" id="COG3610">
    <property type="taxonomic scope" value="Bacteria"/>
</dbReference>
<dbReference type="Pfam" id="PF06738">
    <property type="entry name" value="ThrE"/>
    <property type="match status" value="1"/>
</dbReference>
<feature type="transmembrane region" description="Helical" evidence="6">
    <location>
        <begin position="226"/>
        <end position="243"/>
    </location>
</feature>
<dbReference type="InterPro" id="IPR051361">
    <property type="entry name" value="ThrE/Ser_Exporter"/>
</dbReference>
<feature type="transmembrane region" description="Helical" evidence="6">
    <location>
        <begin position="80"/>
        <end position="96"/>
    </location>
</feature>
<keyword evidence="4 6" id="KW-0472">Membrane</keyword>
<evidence type="ECO:0000256" key="3">
    <source>
        <dbReference type="ARBA" id="ARBA00022989"/>
    </source>
</evidence>
<comment type="similarity">
    <text evidence="5">Belongs to the ThrE exporter (TC 2.A.79) family.</text>
</comment>
<dbReference type="GO" id="GO:0022857">
    <property type="term" value="F:transmembrane transporter activity"/>
    <property type="evidence" value="ECO:0007669"/>
    <property type="project" value="InterPro"/>
</dbReference>
<dbReference type="GO" id="GO:0016020">
    <property type="term" value="C:membrane"/>
    <property type="evidence" value="ECO:0007669"/>
    <property type="project" value="UniProtKB-SubCell"/>
</dbReference>
<organism evidence="9 10">
    <name type="scientific">Shewanella piezotolerans (strain WP3 / JCM 13877)</name>
    <dbReference type="NCBI Taxonomy" id="225849"/>
    <lineage>
        <taxon>Bacteria</taxon>
        <taxon>Pseudomonadati</taxon>
        <taxon>Pseudomonadota</taxon>
        <taxon>Gammaproteobacteria</taxon>
        <taxon>Alteromonadales</taxon>
        <taxon>Shewanellaceae</taxon>
        <taxon>Shewanella</taxon>
    </lineage>
</organism>
<dbReference type="Pfam" id="PF12821">
    <property type="entry name" value="ThrE_2"/>
    <property type="match status" value="1"/>
</dbReference>
<dbReference type="HOGENOM" id="CLU_036601_0_0_6"/>
<dbReference type="KEGG" id="swp:swp_2127"/>
<feature type="domain" description="Threonine/serine exporter-like N-terminal" evidence="7">
    <location>
        <begin position="2"/>
        <end position="158"/>
    </location>
</feature>
<dbReference type="Proteomes" id="UP000000753">
    <property type="component" value="Chromosome"/>
</dbReference>
<gene>
    <name evidence="9" type="ordered locus">swp_2127</name>
</gene>
<feature type="transmembrane region" description="Helical" evidence="6">
    <location>
        <begin position="21"/>
        <end position="45"/>
    </location>
</feature>
<sequence length="314" mass="33695">MSGKRTLSEALERLEEISNKPNPYGTGLTLLAFGSSAGAFAMLMGTSWNDVFWSAILGLMVYGLVYRAERSKRMAEMLEPLAAILCAIAASGIAQFDPSMNIPVVILSGIIIFIPGLALTLGLAELAARDLISGTARVMDAFMLLFKLYFGVILGLTIGKTLFGETTYIAPDSLPKWAIWTAVPILSMALVIIFKARMKDSPWGVMAGVVAFFSAMLGGIYFGDSIGIFFGALAVGVYSNLFARWMKAPATIALLQGIVILVPGSKTYIGLNTLILGETMFNQSHLGTQIFLIFMSIVAGLIFANVAVPPRRTL</sequence>
<feature type="domain" description="Threonine/Serine exporter ThrE" evidence="8">
    <location>
        <begin position="183"/>
        <end position="306"/>
    </location>
</feature>
<dbReference type="PANTHER" id="PTHR31082:SF4">
    <property type="entry name" value="PHEROMONE-REGULATED MEMBRANE PROTEIN 10"/>
    <property type="match status" value="1"/>
</dbReference>
<comment type="subcellular location">
    <subcellularLocation>
        <location evidence="1">Membrane</location>
        <topology evidence="1">Multi-pass membrane protein</topology>
    </subcellularLocation>
</comment>
<dbReference type="eggNOG" id="COG2966">
    <property type="taxonomic scope" value="Bacteria"/>
</dbReference>
<dbReference type="PANTHER" id="PTHR31082">
    <property type="entry name" value="PHEROMONE-REGULATED MEMBRANE PROTEIN 10"/>
    <property type="match status" value="1"/>
</dbReference>
<dbReference type="InterPro" id="IPR010619">
    <property type="entry name" value="ThrE-like_N"/>
</dbReference>
<name>B8CLV6_SHEPW</name>
<feature type="transmembrane region" description="Helical" evidence="6">
    <location>
        <begin position="102"/>
        <end position="126"/>
    </location>
</feature>
<evidence type="ECO:0000313" key="10">
    <source>
        <dbReference type="Proteomes" id="UP000000753"/>
    </source>
</evidence>
<feature type="transmembrane region" description="Helical" evidence="6">
    <location>
        <begin position="203"/>
        <end position="220"/>
    </location>
</feature>
<dbReference type="STRING" id="225849.swp_2127"/>
<feature type="transmembrane region" description="Helical" evidence="6">
    <location>
        <begin position="289"/>
        <end position="308"/>
    </location>
</feature>
<dbReference type="InterPro" id="IPR024528">
    <property type="entry name" value="ThrE_2"/>
</dbReference>
<evidence type="ECO:0000256" key="2">
    <source>
        <dbReference type="ARBA" id="ARBA00022692"/>
    </source>
</evidence>
<keyword evidence="3 6" id="KW-1133">Transmembrane helix</keyword>